<dbReference type="Proteomes" id="UP000823674">
    <property type="component" value="Chromosome A06"/>
</dbReference>
<proteinExistence type="predicted"/>
<dbReference type="EMBL" id="JADBGQ010000006">
    <property type="protein sequence ID" value="KAG5393154.1"/>
    <property type="molecule type" value="Genomic_DNA"/>
</dbReference>
<gene>
    <name evidence="2" type="primary">A06g503910.1_BraROA</name>
    <name evidence="2" type="ORF">IGI04_023117</name>
</gene>
<keyword evidence="3" id="KW-1185">Reference proteome</keyword>
<reference evidence="2 3" key="1">
    <citation type="submission" date="2021-03" db="EMBL/GenBank/DDBJ databases">
        <authorList>
            <person name="King G.J."/>
            <person name="Bancroft I."/>
            <person name="Baten A."/>
            <person name="Bloomfield J."/>
            <person name="Borpatragohain P."/>
            <person name="He Z."/>
            <person name="Irish N."/>
            <person name="Irwin J."/>
            <person name="Liu K."/>
            <person name="Mauleon R.P."/>
            <person name="Moore J."/>
            <person name="Morris R."/>
            <person name="Ostergaard L."/>
            <person name="Wang B."/>
            <person name="Wells R."/>
        </authorList>
    </citation>
    <scope>NUCLEOTIDE SEQUENCE [LARGE SCALE GENOMIC DNA]</scope>
    <source>
        <strain evidence="2">R-o-18</strain>
        <tissue evidence="2">Leaf</tissue>
    </source>
</reference>
<feature type="non-terminal residue" evidence="2">
    <location>
        <position position="1"/>
    </location>
</feature>
<feature type="region of interest" description="Disordered" evidence="1">
    <location>
        <begin position="181"/>
        <end position="217"/>
    </location>
</feature>
<organism evidence="2 3">
    <name type="scientific">Brassica rapa subsp. trilocularis</name>
    <dbReference type="NCBI Taxonomy" id="1813537"/>
    <lineage>
        <taxon>Eukaryota</taxon>
        <taxon>Viridiplantae</taxon>
        <taxon>Streptophyta</taxon>
        <taxon>Embryophyta</taxon>
        <taxon>Tracheophyta</taxon>
        <taxon>Spermatophyta</taxon>
        <taxon>Magnoliopsida</taxon>
        <taxon>eudicotyledons</taxon>
        <taxon>Gunneridae</taxon>
        <taxon>Pentapetalae</taxon>
        <taxon>rosids</taxon>
        <taxon>malvids</taxon>
        <taxon>Brassicales</taxon>
        <taxon>Brassicaceae</taxon>
        <taxon>Brassiceae</taxon>
        <taxon>Brassica</taxon>
    </lineage>
</organism>
<comment type="caution">
    <text evidence="2">The sequence shown here is derived from an EMBL/GenBank/DDBJ whole genome shotgun (WGS) entry which is preliminary data.</text>
</comment>
<evidence type="ECO:0000256" key="1">
    <source>
        <dbReference type="SAM" id="MobiDB-lite"/>
    </source>
</evidence>
<accession>A0ABQ7M2W3</accession>
<feature type="compositionally biased region" description="Low complexity" evidence="1">
    <location>
        <begin position="202"/>
        <end position="217"/>
    </location>
</feature>
<feature type="compositionally biased region" description="Basic and acidic residues" evidence="1">
    <location>
        <begin position="184"/>
        <end position="200"/>
    </location>
</feature>
<evidence type="ECO:0000313" key="3">
    <source>
        <dbReference type="Proteomes" id="UP000823674"/>
    </source>
</evidence>
<sequence>STLNEAVFEDDEPIDLNDKSRFNLPEEPDEIMDWNQEMKDVCGDDCEEIDNCDVGSRGCGLMTSSPQYQVYYRNLNDLVEETDVRCLSGVRGDLPLPDTDQRDGMVLAGDRWWYFSLSLAERRRRRHETASQSSGPGFVFANLESFGRRRRAHKGWRFPVLRLHQIWFHLSVPWWKGMNTPARDTSESDKARRCSLEEGTRSPLSSHLQPLSPFCLD</sequence>
<evidence type="ECO:0000313" key="2">
    <source>
        <dbReference type="EMBL" id="KAG5393154.1"/>
    </source>
</evidence>
<protein>
    <submittedName>
        <fullName evidence="2">Uncharacterized protein</fullName>
    </submittedName>
</protein>
<name>A0ABQ7M2W3_BRACM</name>